<comment type="caution">
    <text evidence="3">The sequence shown here is derived from an EMBL/GenBank/DDBJ whole genome shotgun (WGS) entry which is preliminary data.</text>
</comment>
<evidence type="ECO:0000259" key="2">
    <source>
        <dbReference type="PROSITE" id="PS50097"/>
    </source>
</evidence>
<dbReference type="PANTHER" id="PTHR47843:SF5">
    <property type="entry name" value="BTB_POZ DOMAIN PROTEIN"/>
    <property type="match status" value="1"/>
</dbReference>
<evidence type="ECO:0000256" key="1">
    <source>
        <dbReference type="SAM" id="MobiDB-lite"/>
    </source>
</evidence>
<dbReference type="InterPro" id="IPR000210">
    <property type="entry name" value="BTB/POZ_dom"/>
</dbReference>
<dbReference type="PANTHER" id="PTHR47843">
    <property type="entry name" value="BTB DOMAIN-CONTAINING PROTEIN-RELATED"/>
    <property type="match status" value="1"/>
</dbReference>
<dbReference type="Proteomes" id="UP000572817">
    <property type="component" value="Unassembled WGS sequence"/>
</dbReference>
<gene>
    <name evidence="3" type="ORF">GTA08_BOTSDO12349</name>
</gene>
<feature type="region of interest" description="Disordered" evidence="1">
    <location>
        <begin position="169"/>
        <end position="189"/>
    </location>
</feature>
<name>A0A8H4J3E5_9PEZI</name>
<reference evidence="3" key="1">
    <citation type="submission" date="2020-04" db="EMBL/GenBank/DDBJ databases">
        <title>Genome Assembly and Annotation of Botryosphaeria dothidea sdau 11-99, a Latent Pathogen of Apple Fruit Ring Rot in China.</title>
        <authorList>
            <person name="Yu C."/>
            <person name="Diao Y."/>
            <person name="Lu Q."/>
            <person name="Zhao J."/>
            <person name="Cui S."/>
            <person name="Peng C."/>
            <person name="He B."/>
            <person name="Liu H."/>
        </authorList>
    </citation>
    <scope>NUCLEOTIDE SEQUENCE [LARGE SCALE GENOMIC DNA]</scope>
    <source>
        <strain evidence="3">Sdau11-99</strain>
    </source>
</reference>
<organism evidence="3 4">
    <name type="scientific">Botryosphaeria dothidea</name>
    <dbReference type="NCBI Taxonomy" id="55169"/>
    <lineage>
        <taxon>Eukaryota</taxon>
        <taxon>Fungi</taxon>
        <taxon>Dikarya</taxon>
        <taxon>Ascomycota</taxon>
        <taxon>Pezizomycotina</taxon>
        <taxon>Dothideomycetes</taxon>
        <taxon>Dothideomycetes incertae sedis</taxon>
        <taxon>Botryosphaeriales</taxon>
        <taxon>Botryosphaeriaceae</taxon>
        <taxon>Botryosphaeria</taxon>
    </lineage>
</organism>
<protein>
    <submittedName>
        <fullName evidence="3">Btb poz domain protein</fullName>
    </submittedName>
</protein>
<dbReference type="Gene3D" id="3.30.710.10">
    <property type="entry name" value="Potassium Channel Kv1.1, Chain A"/>
    <property type="match status" value="1"/>
</dbReference>
<dbReference type="CDD" id="cd18186">
    <property type="entry name" value="BTB_POZ_ZBTB_KLHL-like"/>
    <property type="match status" value="1"/>
</dbReference>
<dbReference type="PROSITE" id="PS50097">
    <property type="entry name" value="BTB"/>
    <property type="match status" value="1"/>
</dbReference>
<proteinExistence type="predicted"/>
<keyword evidence="4" id="KW-1185">Reference proteome</keyword>
<evidence type="ECO:0000313" key="3">
    <source>
        <dbReference type="EMBL" id="KAF4311999.1"/>
    </source>
</evidence>
<evidence type="ECO:0000313" key="4">
    <source>
        <dbReference type="Proteomes" id="UP000572817"/>
    </source>
</evidence>
<dbReference type="InterPro" id="IPR011333">
    <property type="entry name" value="SKP1/BTB/POZ_sf"/>
</dbReference>
<accession>A0A8H4J3E5</accession>
<dbReference type="AlphaFoldDB" id="A0A8H4J3E5"/>
<sequence>MISKDPSEPLKSGISEYDSLAFFFSSQALSQPLYGRETTTRINPVTSQSALSTASGQEPSTLELRLFCLSSSVTDQRDYRYYSSGLFSDLDIRASNGAAHRVHKLVVSAQCKFLADAINPLYGFKPSSPQESQNNVIELKHDQHIVTALLEYLYRFDYALPADLSAAPAAEQDTGTDTNRKEQRPGPGPPLLFHARLHAAARFYGVPALADLALARFVAGAAELWRTPATLAELVRVLYGRSGAACDVVAPSVCPSTGRDKELSHPNGDSTVCVMSSAEGGDGVSALRAAVVDIAVKHFAELAGSQAWRDTMDEVGLFGRELCEAVVEAGRRRKVAGGYTCGTCGRVVWMCLPGREGEVDGYVHCVLCGHMWLRSAWAERRVGE</sequence>
<dbReference type="EMBL" id="WWBZ02000007">
    <property type="protein sequence ID" value="KAF4311999.1"/>
    <property type="molecule type" value="Genomic_DNA"/>
</dbReference>
<feature type="domain" description="BTB" evidence="2">
    <location>
        <begin position="88"/>
        <end position="162"/>
    </location>
</feature>
<dbReference type="OrthoDB" id="6359816at2759"/>
<dbReference type="SUPFAM" id="SSF54695">
    <property type="entry name" value="POZ domain"/>
    <property type="match status" value="1"/>
</dbReference>